<evidence type="ECO:0000313" key="2">
    <source>
        <dbReference type="Proteomes" id="UP000288805"/>
    </source>
</evidence>
<dbReference type="InterPro" id="IPR036397">
    <property type="entry name" value="RNaseH_sf"/>
</dbReference>
<proteinExistence type="predicted"/>
<accession>A0A438GGV5</accession>
<protein>
    <recommendedName>
        <fullName evidence="3">RNase H type-1 domain-containing protein</fullName>
    </recommendedName>
</protein>
<comment type="caution">
    <text evidence="1">The sequence shown here is derived from an EMBL/GenBank/DDBJ whole genome shotgun (WGS) entry which is preliminary data.</text>
</comment>
<evidence type="ECO:0008006" key="3">
    <source>
        <dbReference type="Google" id="ProtNLM"/>
    </source>
</evidence>
<dbReference type="PANTHER" id="PTHR48475:SF2">
    <property type="entry name" value="RIBONUCLEASE H"/>
    <property type="match status" value="1"/>
</dbReference>
<dbReference type="AlphaFoldDB" id="A0A438GGV5"/>
<organism evidence="1 2">
    <name type="scientific">Vitis vinifera</name>
    <name type="common">Grape</name>
    <dbReference type="NCBI Taxonomy" id="29760"/>
    <lineage>
        <taxon>Eukaryota</taxon>
        <taxon>Viridiplantae</taxon>
        <taxon>Streptophyta</taxon>
        <taxon>Embryophyta</taxon>
        <taxon>Tracheophyta</taxon>
        <taxon>Spermatophyta</taxon>
        <taxon>Magnoliopsida</taxon>
        <taxon>eudicotyledons</taxon>
        <taxon>Gunneridae</taxon>
        <taxon>Pentapetalae</taxon>
        <taxon>rosids</taxon>
        <taxon>Vitales</taxon>
        <taxon>Vitaceae</taxon>
        <taxon>Viteae</taxon>
        <taxon>Vitis</taxon>
    </lineage>
</organism>
<gene>
    <name evidence="1" type="ORF">CK203_058095</name>
</gene>
<dbReference type="PANTHER" id="PTHR48475">
    <property type="entry name" value="RIBONUCLEASE H"/>
    <property type="match status" value="1"/>
</dbReference>
<dbReference type="GO" id="GO:0003676">
    <property type="term" value="F:nucleic acid binding"/>
    <property type="evidence" value="ECO:0007669"/>
    <property type="project" value="InterPro"/>
</dbReference>
<reference evidence="1 2" key="1">
    <citation type="journal article" date="2018" name="PLoS Genet.">
        <title>Population sequencing reveals clonal diversity and ancestral inbreeding in the grapevine cultivar Chardonnay.</title>
        <authorList>
            <person name="Roach M.J."/>
            <person name="Johnson D.L."/>
            <person name="Bohlmann J."/>
            <person name="van Vuuren H.J."/>
            <person name="Jones S.J."/>
            <person name="Pretorius I.S."/>
            <person name="Schmidt S.A."/>
            <person name="Borneman A.R."/>
        </authorList>
    </citation>
    <scope>NUCLEOTIDE SEQUENCE [LARGE SCALE GENOMIC DNA]</scope>
    <source>
        <strain evidence="2">cv. Chardonnay</strain>
        <tissue evidence="1">Leaf</tissue>
    </source>
</reference>
<evidence type="ECO:0000313" key="1">
    <source>
        <dbReference type="EMBL" id="RVW71415.1"/>
    </source>
</evidence>
<dbReference type="EMBL" id="QGNW01000438">
    <property type="protein sequence ID" value="RVW71415.1"/>
    <property type="molecule type" value="Genomic_DNA"/>
</dbReference>
<sequence>MTGWTSNYEQAFEKIKRYLTQPPILSNPQPVSKLEICNVSKLVVGQIQGEYEAKDECMARYLSKVRATLDKLNKWAIKRISGTENVQADALARIVATFRIKGSSIIARLPPNYIINNNHTCMQHQ</sequence>
<name>A0A438GGV5_VITVI</name>
<dbReference type="Gene3D" id="3.30.420.10">
    <property type="entry name" value="Ribonuclease H-like superfamily/Ribonuclease H"/>
    <property type="match status" value="1"/>
</dbReference>
<dbReference type="Proteomes" id="UP000288805">
    <property type="component" value="Unassembled WGS sequence"/>
</dbReference>